<gene>
    <name evidence="3" type="ORF">Tfer_1378</name>
</gene>
<evidence type="ECO:0000313" key="4">
    <source>
        <dbReference type="Proteomes" id="UP000037175"/>
    </source>
</evidence>
<reference evidence="4" key="1">
    <citation type="submission" date="2015-07" db="EMBL/GenBank/DDBJ databases">
        <title>Complete Genome of Thermincola ferriacetica strain Z-0001T.</title>
        <authorList>
            <person name="Lusk B."/>
            <person name="Badalamenti J.P."/>
            <person name="Parameswaran P."/>
            <person name="Bond D.R."/>
            <person name="Torres C.I."/>
        </authorList>
    </citation>
    <scope>NUCLEOTIDE SEQUENCE [LARGE SCALE GENOMIC DNA]</scope>
    <source>
        <strain evidence="4">Z-0001</strain>
    </source>
</reference>
<sequence length="661" mass="75380">MDDQRLDKALRELKKELPVNETLKRRLRGSFVNKQRFSWLKRLPFVAAVAAACIAFFVYMTSPENIMEQANAASLKILNQISFVEMGRGSIIGLTEYRGTVYLALAEKGIFAYNKKGFHRVIDNKTGFIRVSPDGKKILLSDGNVMIYDLVSKKKEMLLKGDQMTVFYEEPSWSPDGRRVIYTKKVLAWHGPDSHGFTVQESGIYELDLETHKSRKLTEGAHASWVKDSSRIVIEKKNKVILKDLQDGSERVIDEGRFPSVSPDGNYVAYVKAEKKVQRLNNNAEINRSIENIWIADTGGMHTKRRVTANFPNRDVEERWLDSLKPSDTIRSLTVSGMYSYYAPVWSSDSKSLYALKNANLESGAGLKLMKIDFTTEKMTAEDTVKRFVQALIVRDDDYAKSIMKNPPPFLTISNPHQVGYKIISGGKEKGKEYVDAEIYWAYTANPYYSIVQARFYLIPGDNGFIIDGIKELKSIDIMAMDHPGEVKMSRDEKSEVLFRASDIPHEFVPQGRYRFGPMAYNQAKDTLLFTMQVLQDKGQYAAVQLLSYNLKDKKFKLVDKITGINNKKNIGIEQIIIDPQGEYAALDLFSDNDTPYKSYVFVYCLEDYSKTMVAGLFENSVADSVHTRFWDSEKLVFSLFGNGQSMDYIYTPEDQENHTF</sequence>
<dbReference type="PATRIC" id="fig|281456.6.peg.1466"/>
<evidence type="ECO:0000256" key="2">
    <source>
        <dbReference type="SAM" id="Phobius"/>
    </source>
</evidence>
<accession>A0A0L6W382</accession>
<dbReference type="AlphaFoldDB" id="A0A0L6W382"/>
<keyword evidence="4" id="KW-1185">Reference proteome</keyword>
<dbReference type="PANTHER" id="PTHR36842:SF1">
    <property type="entry name" value="PROTEIN TOLB"/>
    <property type="match status" value="1"/>
</dbReference>
<name>A0A0L6W382_9FIRM</name>
<feature type="transmembrane region" description="Helical" evidence="2">
    <location>
        <begin position="43"/>
        <end position="61"/>
    </location>
</feature>
<dbReference type="EMBL" id="LGTE01000007">
    <property type="protein sequence ID" value="KNZ69995.1"/>
    <property type="molecule type" value="Genomic_DNA"/>
</dbReference>
<organism evidence="3 4">
    <name type="scientific">Thermincola ferriacetica</name>
    <dbReference type="NCBI Taxonomy" id="281456"/>
    <lineage>
        <taxon>Bacteria</taxon>
        <taxon>Bacillati</taxon>
        <taxon>Bacillota</taxon>
        <taxon>Clostridia</taxon>
        <taxon>Eubacteriales</taxon>
        <taxon>Thermincolaceae</taxon>
        <taxon>Thermincola</taxon>
    </lineage>
</organism>
<dbReference type="RefSeq" id="WP_052217450.1">
    <property type="nucleotide sequence ID" value="NZ_LGTE01000007.1"/>
</dbReference>
<comment type="similarity">
    <text evidence="1">Belongs to the TolB family.</text>
</comment>
<dbReference type="InterPro" id="IPR011042">
    <property type="entry name" value="6-blade_b-propeller_TolB-like"/>
</dbReference>
<dbReference type="InterPro" id="IPR011659">
    <property type="entry name" value="WD40"/>
</dbReference>
<dbReference type="Proteomes" id="UP000037175">
    <property type="component" value="Unassembled WGS sequence"/>
</dbReference>
<dbReference type="PANTHER" id="PTHR36842">
    <property type="entry name" value="PROTEIN TOLB HOMOLOG"/>
    <property type="match status" value="1"/>
</dbReference>
<comment type="caution">
    <text evidence="3">The sequence shown here is derived from an EMBL/GenBank/DDBJ whole genome shotgun (WGS) entry which is preliminary data.</text>
</comment>
<evidence type="ECO:0000313" key="3">
    <source>
        <dbReference type="EMBL" id="KNZ69995.1"/>
    </source>
</evidence>
<dbReference type="Pfam" id="PF07676">
    <property type="entry name" value="PD40"/>
    <property type="match status" value="1"/>
</dbReference>
<evidence type="ECO:0000256" key="1">
    <source>
        <dbReference type="ARBA" id="ARBA00009820"/>
    </source>
</evidence>
<keyword evidence="2" id="KW-0812">Transmembrane</keyword>
<protein>
    <submittedName>
        <fullName evidence="3">Translocation protein TolB</fullName>
    </submittedName>
</protein>
<keyword evidence="2" id="KW-1133">Transmembrane helix</keyword>
<dbReference type="SUPFAM" id="SSF82171">
    <property type="entry name" value="DPP6 N-terminal domain-like"/>
    <property type="match status" value="1"/>
</dbReference>
<keyword evidence="2" id="KW-0472">Membrane</keyword>
<dbReference type="Gene3D" id="2.120.10.30">
    <property type="entry name" value="TolB, C-terminal domain"/>
    <property type="match status" value="1"/>
</dbReference>
<proteinExistence type="inferred from homology"/>